<evidence type="ECO:0000313" key="2">
    <source>
        <dbReference type="EMBL" id="KAJ8453359.1"/>
    </source>
</evidence>
<proteinExistence type="predicted"/>
<dbReference type="OrthoDB" id="742048at2759"/>
<comment type="caution">
    <text evidence="2">The sequence shown here is derived from an EMBL/GenBank/DDBJ whole genome shotgun (WGS) entry which is preliminary data.</text>
</comment>
<keyword evidence="1" id="KW-0812">Transmembrane</keyword>
<name>A0A9Q1QTA9_9CARY</name>
<organism evidence="2 3">
    <name type="scientific">Carnegiea gigantea</name>
    <dbReference type="NCBI Taxonomy" id="171969"/>
    <lineage>
        <taxon>Eukaryota</taxon>
        <taxon>Viridiplantae</taxon>
        <taxon>Streptophyta</taxon>
        <taxon>Embryophyta</taxon>
        <taxon>Tracheophyta</taxon>
        <taxon>Spermatophyta</taxon>
        <taxon>Magnoliopsida</taxon>
        <taxon>eudicotyledons</taxon>
        <taxon>Gunneridae</taxon>
        <taxon>Pentapetalae</taxon>
        <taxon>Caryophyllales</taxon>
        <taxon>Cactineae</taxon>
        <taxon>Cactaceae</taxon>
        <taxon>Cactoideae</taxon>
        <taxon>Echinocereeae</taxon>
        <taxon>Carnegiea</taxon>
    </lineage>
</organism>
<feature type="transmembrane region" description="Helical" evidence="1">
    <location>
        <begin position="144"/>
        <end position="165"/>
    </location>
</feature>
<keyword evidence="3" id="KW-1185">Reference proteome</keyword>
<gene>
    <name evidence="2" type="ORF">Cgig2_008243</name>
</gene>
<dbReference type="AlphaFoldDB" id="A0A9Q1QTA9"/>
<feature type="transmembrane region" description="Helical" evidence="1">
    <location>
        <begin position="203"/>
        <end position="222"/>
    </location>
</feature>
<evidence type="ECO:0000256" key="1">
    <source>
        <dbReference type="SAM" id="Phobius"/>
    </source>
</evidence>
<keyword evidence="1" id="KW-1133">Transmembrane helix</keyword>
<sequence>MASPPSSLSSSMFRFRDITVNHKMSKVYGYERHRDFIIHQPLQRIRYGLTEFFYFAPVKVKPVNAPLLLHQPCIISYAASQRASSKAPRKLVVAQFRMPDEAKMQMNAVKERLWKSLPDSIKELPWKKAGDRLLKLLLSRSKEAFKWSFIAWFFLSFSSDILFAISRNQELMMPFGLFAGCFLADFMRETSEELFQQAQVKNWNLMGIAFVFVMLKLASVLFGVRAQVFLLHMANGGLMQILWLLWKQYQGDDVKNADSA</sequence>
<dbReference type="Proteomes" id="UP001153076">
    <property type="component" value="Unassembled WGS sequence"/>
</dbReference>
<reference evidence="2" key="1">
    <citation type="submission" date="2022-04" db="EMBL/GenBank/DDBJ databases">
        <title>Carnegiea gigantea Genome sequencing and assembly v2.</title>
        <authorList>
            <person name="Copetti D."/>
            <person name="Sanderson M.J."/>
            <person name="Burquez A."/>
            <person name="Wojciechowski M.F."/>
        </authorList>
    </citation>
    <scope>NUCLEOTIDE SEQUENCE</scope>
    <source>
        <strain evidence="2">SGP5-SGP5p</strain>
        <tissue evidence="2">Aerial part</tissue>
    </source>
</reference>
<protein>
    <submittedName>
        <fullName evidence="2">Uncharacterized protein</fullName>
    </submittedName>
</protein>
<keyword evidence="1" id="KW-0472">Membrane</keyword>
<dbReference type="PANTHER" id="PTHR36000">
    <property type="entry name" value="DEFECTIVE 1273 PROTEIN, PUTATIVE-RELATED"/>
    <property type="match status" value="1"/>
</dbReference>
<dbReference type="PANTHER" id="PTHR36000:SF3">
    <property type="entry name" value="EMBRYO DEFECTIVE 1273"/>
    <property type="match status" value="1"/>
</dbReference>
<evidence type="ECO:0000313" key="3">
    <source>
        <dbReference type="Proteomes" id="UP001153076"/>
    </source>
</evidence>
<dbReference type="EMBL" id="JAKOGI010000001">
    <property type="protein sequence ID" value="KAJ8453359.1"/>
    <property type="molecule type" value="Genomic_DNA"/>
</dbReference>
<accession>A0A9Q1QTA9</accession>